<evidence type="ECO:0000256" key="1">
    <source>
        <dbReference type="SAM" id="Coils"/>
    </source>
</evidence>
<dbReference type="Proteomes" id="UP000037267">
    <property type="component" value="Unassembled WGS sequence"/>
</dbReference>
<name>A0A0L0WDE7_GOTPU</name>
<reference evidence="3" key="1">
    <citation type="submission" date="2015-07" db="EMBL/GenBank/DDBJ databases">
        <title>Draft genome sequence of the purine-degrading Gottschalkia purinilyticum DSM 1384 (formerly Clostridium purinilyticum).</title>
        <authorList>
            <person name="Poehlein A."/>
            <person name="Schiel-Bengelsdorf B."/>
            <person name="Bengelsdorf F.R."/>
            <person name="Daniel R."/>
            <person name="Duerre P."/>
        </authorList>
    </citation>
    <scope>NUCLEOTIDE SEQUENCE [LARGE SCALE GENOMIC DNA]</scope>
    <source>
        <strain evidence="3">DSM 1384</strain>
    </source>
</reference>
<keyword evidence="1" id="KW-0175">Coiled coil</keyword>
<gene>
    <name evidence="2" type="ORF">CLPU_3c02780</name>
</gene>
<proteinExistence type="predicted"/>
<dbReference type="OrthoDB" id="1708097at2"/>
<feature type="coiled-coil region" evidence="1">
    <location>
        <begin position="13"/>
        <end position="43"/>
    </location>
</feature>
<keyword evidence="3" id="KW-1185">Reference proteome</keyword>
<organism evidence="2 3">
    <name type="scientific">Gottschalkia purinilytica</name>
    <name type="common">Clostridium purinilyticum</name>
    <dbReference type="NCBI Taxonomy" id="1503"/>
    <lineage>
        <taxon>Bacteria</taxon>
        <taxon>Bacillati</taxon>
        <taxon>Bacillota</taxon>
        <taxon>Tissierellia</taxon>
        <taxon>Tissierellales</taxon>
        <taxon>Gottschalkiaceae</taxon>
        <taxon>Gottschalkia</taxon>
    </lineage>
</organism>
<comment type="caution">
    <text evidence="2">The sequence shown here is derived from an EMBL/GenBank/DDBJ whole genome shotgun (WGS) entry which is preliminary data.</text>
</comment>
<dbReference type="EMBL" id="LGSS01000003">
    <property type="protein sequence ID" value="KNF09498.1"/>
    <property type="molecule type" value="Genomic_DNA"/>
</dbReference>
<dbReference type="STRING" id="1503.CLPU_3c02780"/>
<accession>A0A0L0WDE7</accession>
<dbReference type="AlphaFoldDB" id="A0A0L0WDE7"/>
<evidence type="ECO:0000313" key="2">
    <source>
        <dbReference type="EMBL" id="KNF09498.1"/>
    </source>
</evidence>
<sequence>MSNENNKDIDKVLEQLKQKVNPSEEQLDQLKELANKYSDKSEDEIFFEIIKLNKKLSEEMGKDELENKLKKLESIRPMLSPDQNKKLDKLVEAIKQSL</sequence>
<evidence type="ECO:0000313" key="3">
    <source>
        <dbReference type="Proteomes" id="UP000037267"/>
    </source>
</evidence>
<protein>
    <submittedName>
        <fullName evidence="2">Uncharacterized protein</fullName>
    </submittedName>
</protein>
<dbReference type="RefSeq" id="WP_050354478.1">
    <property type="nucleotide sequence ID" value="NZ_LGSS01000003.1"/>
</dbReference>